<name>A0A1U9QWB3_STRNV</name>
<evidence type="ECO:0000313" key="2">
    <source>
        <dbReference type="Proteomes" id="UP000189677"/>
    </source>
</evidence>
<proteinExistence type="predicted"/>
<gene>
    <name evidence="1" type="ORF">BBN63_22425</name>
</gene>
<reference evidence="1 2" key="1">
    <citation type="submission" date="2016-11" db="EMBL/GenBank/DDBJ databases">
        <title>Complete genome sequence of Streptomyces niveus SCSIO 3406.</title>
        <authorList>
            <person name="Zhu Q."/>
            <person name="Cheng W."/>
            <person name="Song Y."/>
            <person name="Li Q."/>
            <person name="Ju J."/>
        </authorList>
    </citation>
    <scope>NUCLEOTIDE SEQUENCE [LARGE SCALE GENOMIC DNA]</scope>
    <source>
        <strain evidence="1 2">SCSIO 3406</strain>
    </source>
</reference>
<accession>A0A1U9QWB3</accession>
<protein>
    <submittedName>
        <fullName evidence="1">Uncharacterized protein</fullName>
    </submittedName>
</protein>
<dbReference type="AlphaFoldDB" id="A0A1U9QWB3"/>
<keyword evidence="2" id="KW-1185">Reference proteome</keyword>
<organism evidence="1 2">
    <name type="scientific">Streptomyces niveus</name>
    <name type="common">Streptomyces spheroides</name>
    <dbReference type="NCBI Taxonomy" id="193462"/>
    <lineage>
        <taxon>Bacteria</taxon>
        <taxon>Bacillati</taxon>
        <taxon>Actinomycetota</taxon>
        <taxon>Actinomycetes</taxon>
        <taxon>Kitasatosporales</taxon>
        <taxon>Streptomycetaceae</taxon>
        <taxon>Streptomyces</taxon>
    </lineage>
</organism>
<dbReference type="Proteomes" id="UP000189677">
    <property type="component" value="Chromosome"/>
</dbReference>
<dbReference type="KEGG" id="snw:BBN63_22425"/>
<evidence type="ECO:0000313" key="1">
    <source>
        <dbReference type="EMBL" id="AQU68554.1"/>
    </source>
</evidence>
<dbReference type="RefSeq" id="WP_078077161.1">
    <property type="nucleotide sequence ID" value="NZ_CP018047.1"/>
</dbReference>
<dbReference type="OrthoDB" id="1366848at2"/>
<dbReference type="EMBL" id="CP018047">
    <property type="protein sequence ID" value="AQU68554.1"/>
    <property type="molecule type" value="Genomic_DNA"/>
</dbReference>
<sequence>MRLEWARPGVVRATAHAYEFAAIVSAARLVAESASPEIPGEALEQLRQILDEYDAQAERLREAPSRVDSA</sequence>